<proteinExistence type="predicted"/>
<evidence type="ECO:0000313" key="3">
    <source>
        <dbReference type="RefSeq" id="XP_022331737.1"/>
    </source>
</evidence>
<name>A0A8B8DU30_CRAVI</name>
<feature type="compositionally biased region" description="Polar residues" evidence="1">
    <location>
        <begin position="33"/>
        <end position="48"/>
    </location>
</feature>
<feature type="region of interest" description="Disordered" evidence="1">
    <location>
        <begin position="1"/>
        <end position="89"/>
    </location>
</feature>
<organism evidence="2 3">
    <name type="scientific">Crassostrea virginica</name>
    <name type="common">Eastern oyster</name>
    <dbReference type="NCBI Taxonomy" id="6565"/>
    <lineage>
        <taxon>Eukaryota</taxon>
        <taxon>Metazoa</taxon>
        <taxon>Spiralia</taxon>
        <taxon>Lophotrochozoa</taxon>
        <taxon>Mollusca</taxon>
        <taxon>Bivalvia</taxon>
        <taxon>Autobranchia</taxon>
        <taxon>Pteriomorphia</taxon>
        <taxon>Ostreida</taxon>
        <taxon>Ostreoidea</taxon>
        <taxon>Ostreidae</taxon>
        <taxon>Crassostrea</taxon>
    </lineage>
</organism>
<gene>
    <name evidence="3" type="primary">LOC111129574</name>
</gene>
<reference evidence="3" key="1">
    <citation type="submission" date="2025-08" db="UniProtKB">
        <authorList>
            <consortium name="RefSeq"/>
        </authorList>
    </citation>
    <scope>IDENTIFICATION</scope>
    <source>
        <tissue evidence="3">Whole sample</tissue>
    </source>
</reference>
<dbReference type="AlphaFoldDB" id="A0A8B8DU30"/>
<accession>A0A8B8DU30</accession>
<keyword evidence="2" id="KW-1185">Reference proteome</keyword>
<dbReference type="OrthoDB" id="6213235at2759"/>
<evidence type="ECO:0000256" key="1">
    <source>
        <dbReference type="SAM" id="MobiDB-lite"/>
    </source>
</evidence>
<evidence type="ECO:0000313" key="2">
    <source>
        <dbReference type="Proteomes" id="UP000694844"/>
    </source>
</evidence>
<protein>
    <submittedName>
        <fullName evidence="3">Uncharacterized protein LOC111129574</fullName>
    </submittedName>
</protein>
<dbReference type="RefSeq" id="XP_022331737.1">
    <property type="nucleotide sequence ID" value="XM_022476029.1"/>
</dbReference>
<sequence length="210" mass="23113">MDQNENPPGTMSKPEKVDDPGTQAASSLKDKMSQQNGGQNPGSSTQNEPLVDEKPASFATEAEVIDGEKPCSSSQKDILTDIGKPGTSSHLVNLPYTKSSMFTMMIDGGDDEESDDEGPKELDQAALSRLCVIQGELILREEARAISEITIKMALEEELREIRARRITSSLINSAFSAAVIMTPVKRKKRGLFRRLLGCCFMCCRRRDRD</sequence>
<dbReference type="KEGG" id="cvn:111129574"/>
<dbReference type="Proteomes" id="UP000694844">
    <property type="component" value="Chromosome 4"/>
</dbReference>
<dbReference type="GeneID" id="111129574"/>